<dbReference type="PANTHER" id="PTHR34385">
    <property type="entry name" value="D-ALANYL-D-ALANINE CARBOXYPEPTIDASE"/>
    <property type="match status" value="1"/>
</dbReference>
<keyword evidence="4" id="KW-1185">Reference proteome</keyword>
<evidence type="ECO:0000256" key="1">
    <source>
        <dbReference type="SAM" id="Phobius"/>
    </source>
</evidence>
<organism evidence="3 4">
    <name type="scientific">Caproiciproducens faecalis</name>
    <dbReference type="NCBI Taxonomy" id="2820301"/>
    <lineage>
        <taxon>Bacteria</taxon>
        <taxon>Bacillati</taxon>
        <taxon>Bacillota</taxon>
        <taxon>Clostridia</taxon>
        <taxon>Eubacteriales</taxon>
        <taxon>Acutalibacteraceae</taxon>
        <taxon>Caproiciproducens</taxon>
    </lineage>
</organism>
<keyword evidence="1" id="KW-0812">Transmembrane</keyword>
<protein>
    <submittedName>
        <fullName evidence="3">M15 family metallopeptidase</fullName>
    </submittedName>
</protein>
<keyword evidence="1" id="KW-1133">Transmembrane helix</keyword>
<dbReference type="Pfam" id="PF02557">
    <property type="entry name" value="VanY"/>
    <property type="match status" value="1"/>
</dbReference>
<feature type="domain" description="D-alanyl-D-alanine carboxypeptidase-like core" evidence="2">
    <location>
        <begin position="107"/>
        <end position="237"/>
    </location>
</feature>
<dbReference type="InterPro" id="IPR003709">
    <property type="entry name" value="VanY-like_core_dom"/>
</dbReference>
<dbReference type="EMBL" id="JAGFNZ010000004">
    <property type="protein sequence ID" value="MBW7573413.1"/>
    <property type="molecule type" value="Genomic_DNA"/>
</dbReference>
<accession>A0ABS7DQB8</accession>
<comment type="caution">
    <text evidence="3">The sequence shown here is derived from an EMBL/GenBank/DDBJ whole genome shotgun (WGS) entry which is preliminary data.</text>
</comment>
<evidence type="ECO:0000313" key="3">
    <source>
        <dbReference type="EMBL" id="MBW7573413.1"/>
    </source>
</evidence>
<sequence>MYQEEDKFKKTLSAFAVILVELALMAATTMVFVMAFERVDTKNTDVKPTAGSSAPAFSAAQFVPAQSNQSAAEQFRQPDDWRLVLVNYEHPLPDAFKPQIVNEFNVNMDARIVEPFRQMRDAALKDDIKLWPSSGYRSDEKQQQLYSEEIEAFYKSGISYEEAVSKASKSVAPPGSSEHITGLAIDVNGVLENFGDTKEFHWLEEHAQDYGFILRYPEDKQEITHIKYEAWHFRYVGVENAKKMKEMNMCLEEYVDYFNKNQTASH</sequence>
<gene>
    <name evidence="3" type="ORF">J5W02_11395</name>
</gene>
<dbReference type="Proteomes" id="UP000719942">
    <property type="component" value="Unassembled WGS sequence"/>
</dbReference>
<dbReference type="PANTHER" id="PTHR34385:SF1">
    <property type="entry name" value="PEPTIDOGLYCAN L-ALANYL-D-GLUTAMATE ENDOPEPTIDASE CWLK"/>
    <property type="match status" value="1"/>
</dbReference>
<feature type="transmembrane region" description="Helical" evidence="1">
    <location>
        <begin position="12"/>
        <end position="36"/>
    </location>
</feature>
<evidence type="ECO:0000259" key="2">
    <source>
        <dbReference type="Pfam" id="PF02557"/>
    </source>
</evidence>
<dbReference type="InterPro" id="IPR058193">
    <property type="entry name" value="VanY/YodJ_core_dom"/>
</dbReference>
<dbReference type="CDD" id="cd14852">
    <property type="entry name" value="LD-carboxypeptidase"/>
    <property type="match status" value="1"/>
</dbReference>
<proteinExistence type="predicted"/>
<dbReference type="Gene3D" id="3.30.1380.10">
    <property type="match status" value="1"/>
</dbReference>
<dbReference type="SUPFAM" id="SSF55166">
    <property type="entry name" value="Hedgehog/DD-peptidase"/>
    <property type="match status" value="1"/>
</dbReference>
<reference evidence="3 4" key="1">
    <citation type="submission" date="2021-03" db="EMBL/GenBank/DDBJ databases">
        <title>Caproiciproducens sp. nov. isolated from feces of cow.</title>
        <authorList>
            <person name="Choi J.-Y."/>
        </authorList>
    </citation>
    <scope>NUCLEOTIDE SEQUENCE [LARGE SCALE GENOMIC DNA]</scope>
    <source>
        <strain evidence="3 4">AGMB10547</strain>
    </source>
</reference>
<evidence type="ECO:0000313" key="4">
    <source>
        <dbReference type="Proteomes" id="UP000719942"/>
    </source>
</evidence>
<dbReference type="InterPro" id="IPR052179">
    <property type="entry name" value="DD-CPase-like"/>
</dbReference>
<keyword evidence="1" id="KW-0472">Membrane</keyword>
<name>A0ABS7DQB8_9FIRM</name>
<dbReference type="RefSeq" id="WP_219965812.1">
    <property type="nucleotide sequence ID" value="NZ_JAGFNZ010000004.1"/>
</dbReference>
<dbReference type="InterPro" id="IPR009045">
    <property type="entry name" value="Zn_M74/Hedgehog-like"/>
</dbReference>